<keyword evidence="1" id="KW-0472">Membrane</keyword>
<dbReference type="PROSITE" id="PS50234">
    <property type="entry name" value="VWFA"/>
    <property type="match status" value="1"/>
</dbReference>
<evidence type="ECO:0000259" key="2">
    <source>
        <dbReference type="PROSITE" id="PS50234"/>
    </source>
</evidence>
<feature type="transmembrane region" description="Helical" evidence="1">
    <location>
        <begin position="17"/>
        <end position="43"/>
    </location>
</feature>
<evidence type="ECO:0000313" key="4">
    <source>
        <dbReference type="Proteomes" id="UP000240811"/>
    </source>
</evidence>
<dbReference type="EMBL" id="PSQJ01000011">
    <property type="protein sequence ID" value="PTL86084.1"/>
    <property type="molecule type" value="Genomic_DNA"/>
</dbReference>
<comment type="caution">
    <text evidence="3">The sequence shown here is derived from an EMBL/GenBank/DDBJ whole genome shotgun (WGS) entry which is preliminary data.</text>
</comment>
<name>A0A2T4VWC3_9HYPH</name>
<evidence type="ECO:0000256" key="1">
    <source>
        <dbReference type="SAM" id="Phobius"/>
    </source>
</evidence>
<dbReference type="SUPFAM" id="SSF53300">
    <property type="entry name" value="vWA-like"/>
    <property type="match status" value="1"/>
</dbReference>
<keyword evidence="1" id="KW-1133">Transmembrane helix</keyword>
<organism evidence="3 4">
    <name type="scientific">Candidatus Liberibacter europaeus</name>
    <dbReference type="NCBI Taxonomy" id="744859"/>
    <lineage>
        <taxon>Bacteria</taxon>
        <taxon>Pseudomonadati</taxon>
        <taxon>Pseudomonadota</taxon>
        <taxon>Alphaproteobacteria</taxon>
        <taxon>Hyphomicrobiales</taxon>
        <taxon>Rhizobiaceae</taxon>
        <taxon>Liberibacter</taxon>
    </lineage>
</organism>
<reference evidence="4" key="1">
    <citation type="submission" date="2018-02" db="EMBL/GenBank/DDBJ databases">
        <title>Genome sequence of Candidatus Liberibacter europaeus.</title>
        <authorList>
            <person name="Frampton R.A."/>
            <person name="Thompson S.M."/>
            <person name="David C."/>
            <person name="Addison S.M."/>
            <person name="Smith G.R."/>
        </authorList>
    </citation>
    <scope>NUCLEOTIDE SEQUENCE [LARGE SCALE GENOMIC DNA]</scope>
</reference>
<keyword evidence="1" id="KW-0812">Transmembrane</keyword>
<dbReference type="AlphaFoldDB" id="A0A2T4VWC3"/>
<dbReference type="InterPro" id="IPR036465">
    <property type="entry name" value="vWFA_dom_sf"/>
</dbReference>
<proteinExistence type="predicted"/>
<dbReference type="SMART" id="SM00327">
    <property type="entry name" value="VWA"/>
    <property type="match status" value="1"/>
</dbReference>
<gene>
    <name evidence="3" type="ORF">C4617_05530</name>
</gene>
<feature type="domain" description="VWFA" evidence="2">
    <location>
        <begin position="164"/>
        <end position="361"/>
    </location>
</feature>
<accession>A0A2T4VWC3</accession>
<dbReference type="Pfam" id="PF00092">
    <property type="entry name" value="VWA"/>
    <property type="match status" value="1"/>
</dbReference>
<dbReference type="Proteomes" id="UP000240811">
    <property type="component" value="Unassembled WGS sequence"/>
</dbReference>
<evidence type="ECO:0000313" key="3">
    <source>
        <dbReference type="EMBL" id="PTL86084.1"/>
    </source>
</evidence>
<protein>
    <recommendedName>
        <fullName evidence="2">VWFA domain-containing protein</fullName>
    </recommendedName>
</protein>
<dbReference type="InterPro" id="IPR002035">
    <property type="entry name" value="VWF_A"/>
</dbReference>
<dbReference type="Gene3D" id="3.40.50.410">
    <property type="entry name" value="von Willebrand factor, type A domain"/>
    <property type="match status" value="1"/>
</dbReference>
<sequence>MFFFNIVKFIRHSLGNFAILTAILIPILLMFIGFIIDIANIFFTKSKLNDSVERSLIQISAHILSSDDFPHRSKVTEIAKRELSEELQYSFREDVDDIVNNSIISIDSNNDSNHYTISISADYKLPYNIISRVLYLYKDTEYITISTKNSILSQKEVKGSLSKNILFILDTSGSMLRRLDESKSDGIVKMDAMKSAVNLLVNKLETRPNHHDKIKLGAVSFAAEVDKTFDISSGTKSFMKKVYDLDLAKKGYSTNSHYAMAKGYKMLSDIMKSKETSKNYIVFVTDGANSSKDSNNNTISTCIAAKRDGIEIFAIAIAFDSYAKHIASDLLIQCVSSNDNLYFINDVDAMNEAFIKIGEAISQNKASRIF</sequence>
<dbReference type="CDD" id="cd00198">
    <property type="entry name" value="vWFA"/>
    <property type="match status" value="1"/>
</dbReference>